<comment type="caution">
    <text evidence="1">The sequence shown here is derived from an EMBL/GenBank/DDBJ whole genome shotgun (WGS) entry which is preliminary data.</text>
</comment>
<evidence type="ECO:0000313" key="1">
    <source>
        <dbReference type="EMBL" id="TWU04157.1"/>
    </source>
</evidence>
<reference evidence="1 2" key="1">
    <citation type="submission" date="2019-02" db="EMBL/GenBank/DDBJ databases">
        <title>Deep-cultivation of Planctomycetes and their phenomic and genomic characterization uncovers novel biology.</title>
        <authorList>
            <person name="Wiegand S."/>
            <person name="Jogler M."/>
            <person name="Boedeker C."/>
            <person name="Pinto D."/>
            <person name="Vollmers J."/>
            <person name="Rivas-Marin E."/>
            <person name="Kohn T."/>
            <person name="Peeters S.H."/>
            <person name="Heuer A."/>
            <person name="Rast P."/>
            <person name="Oberbeckmann S."/>
            <person name="Bunk B."/>
            <person name="Jeske O."/>
            <person name="Meyerdierks A."/>
            <person name="Storesund J.E."/>
            <person name="Kallscheuer N."/>
            <person name="Luecker S."/>
            <person name="Lage O.M."/>
            <person name="Pohl T."/>
            <person name="Merkel B.J."/>
            <person name="Hornburger P."/>
            <person name="Mueller R.-W."/>
            <person name="Bruemmer F."/>
            <person name="Labrenz M."/>
            <person name="Spormann A.M."/>
            <person name="Op Den Camp H."/>
            <person name="Overmann J."/>
            <person name="Amann R."/>
            <person name="Jetten M.S.M."/>
            <person name="Mascher T."/>
            <person name="Medema M.H."/>
            <person name="Devos D.P."/>
            <person name="Kaster A.-K."/>
            <person name="Ovreas L."/>
            <person name="Rohde M."/>
            <person name="Galperin M.Y."/>
            <person name="Jogler C."/>
        </authorList>
    </citation>
    <scope>NUCLEOTIDE SEQUENCE [LARGE SCALE GENOMIC DNA]</scope>
    <source>
        <strain evidence="1 2">CA54</strain>
    </source>
</reference>
<protein>
    <submittedName>
        <fullName evidence="1">Uncharacterized protein</fullName>
    </submittedName>
</protein>
<accession>A0A5C6AXB8</accession>
<name>A0A5C6AXB8_9PLAN</name>
<dbReference type="AlphaFoldDB" id="A0A5C6AXB8"/>
<evidence type="ECO:0000313" key="2">
    <source>
        <dbReference type="Proteomes" id="UP000320735"/>
    </source>
</evidence>
<gene>
    <name evidence="1" type="ORF">CA54_60390</name>
</gene>
<keyword evidence="2" id="KW-1185">Reference proteome</keyword>
<organism evidence="1 2">
    <name type="scientific">Symmachiella macrocystis</name>
    <dbReference type="NCBI Taxonomy" id="2527985"/>
    <lineage>
        <taxon>Bacteria</taxon>
        <taxon>Pseudomonadati</taxon>
        <taxon>Planctomycetota</taxon>
        <taxon>Planctomycetia</taxon>
        <taxon>Planctomycetales</taxon>
        <taxon>Planctomycetaceae</taxon>
        <taxon>Symmachiella</taxon>
    </lineage>
</organism>
<proteinExistence type="predicted"/>
<dbReference type="Proteomes" id="UP000320735">
    <property type="component" value="Unassembled WGS sequence"/>
</dbReference>
<sequence length="42" mass="4789">MLWRARGRACGENSALRDKIECLARDFWLTEISLFVLTGGEC</sequence>
<dbReference type="EMBL" id="SJPP01000005">
    <property type="protein sequence ID" value="TWU04157.1"/>
    <property type="molecule type" value="Genomic_DNA"/>
</dbReference>